<dbReference type="EMBL" id="RRYP01002387">
    <property type="protein sequence ID" value="TNV84828.1"/>
    <property type="molecule type" value="Genomic_DNA"/>
</dbReference>
<evidence type="ECO:0000313" key="2">
    <source>
        <dbReference type="Proteomes" id="UP000785679"/>
    </source>
</evidence>
<gene>
    <name evidence="1" type="ORF">FGO68_gene7495</name>
</gene>
<proteinExistence type="predicted"/>
<accession>A0A8J8T849</accession>
<organism evidence="1 2">
    <name type="scientific">Halteria grandinella</name>
    <dbReference type="NCBI Taxonomy" id="5974"/>
    <lineage>
        <taxon>Eukaryota</taxon>
        <taxon>Sar</taxon>
        <taxon>Alveolata</taxon>
        <taxon>Ciliophora</taxon>
        <taxon>Intramacronucleata</taxon>
        <taxon>Spirotrichea</taxon>
        <taxon>Stichotrichia</taxon>
        <taxon>Sporadotrichida</taxon>
        <taxon>Halteriidae</taxon>
        <taxon>Halteria</taxon>
    </lineage>
</organism>
<sequence length="84" mass="9717">MPVAVTPSASHFRAVLYTLSQQVLRELIRHPNQYQLKSSLPSGSQQQSVNFQTGTYKPQETDERLMSSFINQRSHQNILHRNTY</sequence>
<comment type="caution">
    <text evidence="1">The sequence shown here is derived from an EMBL/GenBank/DDBJ whole genome shotgun (WGS) entry which is preliminary data.</text>
</comment>
<dbReference type="Proteomes" id="UP000785679">
    <property type="component" value="Unassembled WGS sequence"/>
</dbReference>
<evidence type="ECO:0000313" key="1">
    <source>
        <dbReference type="EMBL" id="TNV84828.1"/>
    </source>
</evidence>
<dbReference type="AlphaFoldDB" id="A0A8J8T849"/>
<reference evidence="1" key="1">
    <citation type="submission" date="2019-06" db="EMBL/GenBank/DDBJ databases">
        <authorList>
            <person name="Zheng W."/>
        </authorList>
    </citation>
    <scope>NUCLEOTIDE SEQUENCE</scope>
    <source>
        <strain evidence="1">QDHG01</strain>
    </source>
</reference>
<name>A0A8J8T849_HALGN</name>
<protein>
    <submittedName>
        <fullName evidence="1">Uncharacterized protein</fullName>
    </submittedName>
</protein>
<keyword evidence="2" id="KW-1185">Reference proteome</keyword>